<feature type="region of interest" description="Disordered" evidence="2">
    <location>
        <begin position="1"/>
        <end position="80"/>
    </location>
</feature>
<gene>
    <name evidence="4" type="ORF">BD310DRAFT_834556</name>
    <name evidence="3" type="ORF">BD310DRAFT_835353</name>
</gene>
<feature type="compositionally biased region" description="Polar residues" evidence="2">
    <location>
        <begin position="22"/>
        <end position="35"/>
    </location>
</feature>
<feature type="compositionally biased region" description="Pro residues" evidence="2">
    <location>
        <begin position="1"/>
        <end position="11"/>
    </location>
</feature>
<dbReference type="EMBL" id="ML145335">
    <property type="protein sequence ID" value="TBU51354.1"/>
    <property type="molecule type" value="Genomic_DNA"/>
</dbReference>
<protein>
    <submittedName>
        <fullName evidence="4">Uncharacterized protein</fullName>
    </submittedName>
</protein>
<dbReference type="Proteomes" id="UP000292082">
    <property type="component" value="Unassembled WGS sequence"/>
</dbReference>
<evidence type="ECO:0000256" key="1">
    <source>
        <dbReference type="SAM" id="Coils"/>
    </source>
</evidence>
<feature type="compositionally biased region" description="Low complexity" evidence="2">
    <location>
        <begin position="45"/>
        <end position="60"/>
    </location>
</feature>
<dbReference type="EMBL" id="ML145400">
    <property type="protein sequence ID" value="TBU51095.1"/>
    <property type="molecule type" value="Genomic_DNA"/>
</dbReference>
<sequence length="287" mass="32304">MLNPLPQPPSLPHDTECGSLGPDSQQHSSTSSNNIPEEMATAKTPSGDAGSPPSPGQAAPVMEPVGPSNEPLDPPIDRYDPRNWAMFTPATRRDKHLERARILLSEWRDNTWLAHYKSQPFGPPGILPDTVLTALATRTSYRALEDIRDLRWILAKRHATEVLKLLENLDREVALDDMREEKSKREAEDIRKKAREDEREHERIRKVLEAAKKREEAAVRKAAEEARKTRLRAIKEAAKLIGRRQKEVRAEETKARKRAGKEAEKSVLVLILVLVLAPSNVLVSRTA</sequence>
<dbReference type="AlphaFoldDB" id="A0A4Q9P9Q7"/>
<reference evidence="4 5" key="1">
    <citation type="submission" date="2019-01" db="EMBL/GenBank/DDBJ databases">
        <title>Draft genome sequences of three monokaryotic isolates of the white-rot basidiomycete fungus Dichomitus squalens.</title>
        <authorList>
            <consortium name="DOE Joint Genome Institute"/>
            <person name="Lopez S.C."/>
            <person name="Andreopoulos B."/>
            <person name="Pangilinan J."/>
            <person name="Lipzen A."/>
            <person name="Riley R."/>
            <person name="Ahrendt S."/>
            <person name="Ng V."/>
            <person name="Barry K."/>
            <person name="Daum C."/>
            <person name="Grigoriev I.V."/>
            <person name="Hilden K.S."/>
            <person name="Makela M.R."/>
            <person name="de Vries R.P."/>
        </authorList>
    </citation>
    <scope>NUCLEOTIDE SEQUENCE [LARGE SCALE GENOMIC DNA]</scope>
    <source>
        <strain evidence="4 5">CBS 464.89</strain>
    </source>
</reference>
<feature type="coiled-coil region" evidence="1">
    <location>
        <begin position="180"/>
        <end position="232"/>
    </location>
</feature>
<proteinExistence type="predicted"/>
<name>A0A4Q9P9Q7_9APHY</name>
<accession>A0A4Q9P9Q7</accession>
<keyword evidence="1" id="KW-0175">Coiled coil</keyword>
<keyword evidence="5" id="KW-1185">Reference proteome</keyword>
<evidence type="ECO:0000313" key="4">
    <source>
        <dbReference type="EMBL" id="TBU51354.1"/>
    </source>
</evidence>
<evidence type="ECO:0000256" key="2">
    <source>
        <dbReference type="SAM" id="MobiDB-lite"/>
    </source>
</evidence>
<dbReference type="OMA" id="WLANWQD"/>
<organism evidence="4 5">
    <name type="scientific">Dichomitus squalens</name>
    <dbReference type="NCBI Taxonomy" id="114155"/>
    <lineage>
        <taxon>Eukaryota</taxon>
        <taxon>Fungi</taxon>
        <taxon>Dikarya</taxon>
        <taxon>Basidiomycota</taxon>
        <taxon>Agaricomycotina</taxon>
        <taxon>Agaricomycetes</taxon>
        <taxon>Polyporales</taxon>
        <taxon>Polyporaceae</taxon>
        <taxon>Dichomitus</taxon>
    </lineage>
</organism>
<dbReference type="STRING" id="114155.A0A4Q9P9Q7"/>
<evidence type="ECO:0000313" key="5">
    <source>
        <dbReference type="Proteomes" id="UP000292082"/>
    </source>
</evidence>
<evidence type="ECO:0000313" key="3">
    <source>
        <dbReference type="EMBL" id="TBU51095.1"/>
    </source>
</evidence>